<dbReference type="PANTHER" id="PTHR41786:SF1">
    <property type="entry name" value="6-HYDROXYMETHYLPTERIN DIPHOSPHOKINASE MPTE-LIKE DOMAIN-CONTAINING PROTEIN"/>
    <property type="match status" value="1"/>
</dbReference>
<organism evidence="3 4">
    <name type="scientific">Paraglaciecola algarum</name>
    <dbReference type="NCBI Taxonomy" id="3050085"/>
    <lineage>
        <taxon>Bacteria</taxon>
        <taxon>Pseudomonadati</taxon>
        <taxon>Pseudomonadota</taxon>
        <taxon>Gammaproteobacteria</taxon>
        <taxon>Alteromonadales</taxon>
        <taxon>Alteromonadaceae</taxon>
        <taxon>Paraglaciecola</taxon>
    </lineage>
</organism>
<name>A0ABS9D5A9_9ALTE</name>
<feature type="domain" description="Glycosyltransferase Maf N-terminal" evidence="2">
    <location>
        <begin position="32"/>
        <end position="244"/>
    </location>
</feature>
<evidence type="ECO:0000313" key="4">
    <source>
        <dbReference type="Proteomes" id="UP001521137"/>
    </source>
</evidence>
<gene>
    <name evidence="3" type="ORF">L0668_08390</name>
</gene>
<dbReference type="PANTHER" id="PTHR41786">
    <property type="entry name" value="MOTILITY ACCESSORY FACTOR MAF"/>
    <property type="match status" value="1"/>
</dbReference>
<dbReference type="Pfam" id="PF01973">
    <property type="entry name" value="MptE-like"/>
    <property type="match status" value="1"/>
</dbReference>
<keyword evidence="4" id="KW-1185">Reference proteome</keyword>
<accession>A0ABS9D5A9</accession>
<dbReference type="Proteomes" id="UP001521137">
    <property type="component" value="Unassembled WGS sequence"/>
</dbReference>
<dbReference type="EMBL" id="JAKGAS010000004">
    <property type="protein sequence ID" value="MCF2948121.1"/>
    <property type="molecule type" value="Genomic_DNA"/>
</dbReference>
<sequence length="1191" mass="135661">MLKDIRFHIEKDELKQAEIEAAHAANLERTLRQNVNAFQRHIPSVVPIISNTSTSSISVVCNKHGELNIVDFGIGRVLYGQHPKHEIHQQYKSFCERAPYADFSQQTKVLNDSAATIELKKLPAYHQFTKQTSFPDSAKLVIVLGLGLGHHIVDLIDNHNIEHLVIYEPEIQYAKCSAMTIEWQKILEKAKRQNTGLYFQFGKDGRDLLSDINELREHVLVEGAYLYQHYNHPIFNAISQQLLSTSWDELTDKGFSFNQFNKAGSYCPVWSESVDVDVYSDVDINADVFQGNLAAFEKYFPDIYKEFKSYKPKHWLPVVHENGEVNLIIMDRLVPLHGKSPVNESQGNFNGFKQYPNKDGLIFGYHGNKLRDYLHYRFVAKSETLLDEFEEDVGELPETIKSIILFGLGCGYQLDNLMNQHTVEKLFICEPNRDFFYASLFAIDWSEILEKIDKSESRIYLNIGDDGSNLFRDLLNQFYSIGPYILSNTYFYQCYYNDSLNEAISQLREQLQVVISMGEYFDHARYGITHTKEALLQGYHFLKSSPSQYLTYDDQQVPVFIVGNGPSVDHAINAIKENQNKAIIVSCGTALQVLYKHGIVPDFHAEIEQNRATFDWASRIKNPEYLKQINLLSCNGIHPDTCKLYKDVYIAFKTGESSSVSSLAVLGESNYESLAFAFPTVANFALNLFTKIGCQQIYLIGIDLGFVKKGEHHSKSSGYYSEGGKQLYDYDAKGNTSLQVPGNFRKTVFTKYEFKVSKVILEQTLAECSAVECYNLADGALIKGAIPLAVDNILLTTDESAKTQFLDSKSKAYADVQEEEFRQLYDSKFTVEQLTKDIDNFEKIIKRDVTTMEDAFQVIEDQRKAIFESYKSGKSLLFYLFYGTLNYANALLSKIIYASSDHEKVLARFNDAKEMWSESFELMAKDWTEQASNLDRCSSLAVYRINSRTIELLSREKLAIYFHDTDTLDYFSKMLQRGEVEHSLLDDISTLSVADMEAVNSSSKILLFVDLGKKCDIESVMSFCCAFPNKRVIVTSHTFDASLDVTSLLAYDNASLQLLWPNQTQFSQSNSDTCFMYSAAASDLIFFIWALASDVDIKLHVPRIKMAGEGTNLCAKHEKTWQAMRGIFNQVKLDWFASAHMLHGRVASEKTSIVDIQYVRSNKLLIEPELRDLVYGTMTNAEVLAKSRTKN</sequence>
<comment type="caution">
    <text evidence="3">The sequence shown here is derived from an EMBL/GenBank/DDBJ whole genome shotgun (WGS) entry which is preliminary data.</text>
</comment>
<evidence type="ECO:0000313" key="3">
    <source>
        <dbReference type="EMBL" id="MCF2948121.1"/>
    </source>
</evidence>
<dbReference type="Gene3D" id="3.90.1480.10">
    <property type="entry name" value="Alpha-2,3-sialyltransferase"/>
    <property type="match status" value="1"/>
</dbReference>
<dbReference type="InterPro" id="IPR002826">
    <property type="entry name" value="MptE-like"/>
</dbReference>
<dbReference type="InterPro" id="IPR045376">
    <property type="entry name" value="Maf_N"/>
</dbReference>
<proteinExistence type="predicted"/>
<feature type="domain" description="Glycosyltransferase Maf N-terminal" evidence="2">
    <location>
        <begin position="289"/>
        <end position="516"/>
    </location>
</feature>
<protein>
    <submittedName>
        <fullName evidence="3">DUF115 domain-containing protein</fullName>
    </submittedName>
</protein>
<feature type="domain" description="6-hydroxymethylpterin diphosphokinase MptE-like" evidence="1">
    <location>
        <begin position="544"/>
        <end position="708"/>
    </location>
</feature>
<evidence type="ECO:0000259" key="2">
    <source>
        <dbReference type="Pfam" id="PF20157"/>
    </source>
</evidence>
<dbReference type="Pfam" id="PF20157">
    <property type="entry name" value="Maf_flag10_N"/>
    <property type="match status" value="2"/>
</dbReference>
<evidence type="ECO:0000259" key="1">
    <source>
        <dbReference type="Pfam" id="PF01973"/>
    </source>
</evidence>
<reference evidence="3 4" key="1">
    <citation type="submission" date="2022-01" db="EMBL/GenBank/DDBJ databases">
        <title>Paraglaciecola sp. G1-23.</title>
        <authorList>
            <person name="Jin M.S."/>
            <person name="Han D.M."/>
            <person name="Kim H.M."/>
            <person name="Jeon C.O."/>
        </authorList>
    </citation>
    <scope>NUCLEOTIDE SEQUENCE [LARGE SCALE GENOMIC DNA]</scope>
    <source>
        <strain evidence="3 4">G1-23</strain>
    </source>
</reference>
<dbReference type="RefSeq" id="WP_235311738.1">
    <property type="nucleotide sequence ID" value="NZ_JAKGAS010000004.1"/>
</dbReference>